<dbReference type="RefSeq" id="WP_212774715.1">
    <property type="nucleotide sequence ID" value="NZ_AP024601.1"/>
</dbReference>
<evidence type="ECO:0000313" key="4">
    <source>
        <dbReference type="Proteomes" id="UP000677436"/>
    </source>
</evidence>
<keyword evidence="2" id="KW-0472">Membrane</keyword>
<proteinExistence type="predicted"/>
<feature type="compositionally biased region" description="Polar residues" evidence="1">
    <location>
        <begin position="280"/>
        <end position="291"/>
    </location>
</feature>
<dbReference type="InterPro" id="IPR011009">
    <property type="entry name" value="Kinase-like_dom_sf"/>
</dbReference>
<sequence>MDKMSDSARYYERFQVEDVLSFFSGRLVLAKSRSGTQVFLQDITIDRPLPPGSKEMLLQLRHPHLAPILDVMEEKGRVVLVHPPLVGDPLPLVVTKEQPMSPIQAVRVFERLLKTKRDLNRLPLPIDTTLDPRNVCMVEEQPMLLFYGIKRFGKTRKDEKWRSLLYFLLTGNQWHPEMNAAETREALRKVPRPVRQLALDCLEGTCSMSEAIKRARQFLLQAKMKKSFHYRRRFWYPALTAAIIAVGGLLGIQVADSKTNPTHIFQQWMNRSERDRDVSSNHTGTQMGTASATQFRQPDVATRVSAVPFTGESESVYRWPHPVQGPTHLTGELQQKENQPFTITLAQAGQGQMFGVQVDGEGRINLVMAKSGKSYTLSRSDEEFRVLPNRTYLWHFYYIPEEPLRFAIGEKGKSAQWLAAGVVPPESVYVLTFQGGQATKLSNVETSTGSAARTAAGEWMQGQPWDLVYGKGVVEPKRLHLNTNVQVKLGRAGALSFLRPTGFRGDPLQLEMDNADGHRFRFVLTRSDRMVLYRLDEEIKKVADSPLGWKWQTDQETSVTVSGDSNVLTIRVKQSGHVGTIVYTHAVPISLEELDLINHDAIDLLVSP</sequence>
<evidence type="ECO:0000256" key="2">
    <source>
        <dbReference type="SAM" id="Phobius"/>
    </source>
</evidence>
<name>A0A8D5UDN5_9BACL</name>
<organism evidence="3 4">
    <name type="scientific">Polycladomyces abyssicola</name>
    <dbReference type="NCBI Taxonomy" id="1125966"/>
    <lineage>
        <taxon>Bacteria</taxon>
        <taxon>Bacillati</taxon>
        <taxon>Bacillota</taxon>
        <taxon>Bacilli</taxon>
        <taxon>Bacillales</taxon>
        <taxon>Thermoactinomycetaceae</taxon>
        <taxon>Polycladomyces</taxon>
    </lineage>
</organism>
<evidence type="ECO:0000256" key="1">
    <source>
        <dbReference type="SAM" id="MobiDB-lite"/>
    </source>
</evidence>
<reference evidence="3" key="2">
    <citation type="journal article" date="2021" name="Microbiol. Resour. Announc.">
        <title>Complete Genome Sequence of Polycladomyces abyssicola JIR-001T, Isolated from Hemipelagic Sediment in Deep Seawater.</title>
        <authorList>
            <person name="Tsubouchi T."/>
            <person name="Kaneko Y."/>
        </authorList>
    </citation>
    <scope>NUCLEOTIDE SEQUENCE</scope>
    <source>
        <strain evidence="3">JIR-001</strain>
    </source>
</reference>
<keyword evidence="2" id="KW-0812">Transmembrane</keyword>
<gene>
    <name evidence="3" type="ORF">JIR001_12740</name>
</gene>
<dbReference type="EMBL" id="AP024601">
    <property type="protein sequence ID" value="BCU81491.1"/>
    <property type="molecule type" value="Genomic_DNA"/>
</dbReference>
<feature type="region of interest" description="Disordered" evidence="1">
    <location>
        <begin position="272"/>
        <end position="291"/>
    </location>
</feature>
<keyword evidence="4" id="KW-1185">Reference proteome</keyword>
<keyword evidence="2" id="KW-1133">Transmembrane helix</keyword>
<reference evidence="3" key="1">
    <citation type="journal article" date="2013" name="Int. J. Syst. Evol. Microbiol.">
        <title>Polycladomyces abyssicola gen. nov., sp. nov., a thermophilic filamentous bacterium isolated from hemipelagic sediment.</title>
        <authorList>
            <person name="Tsubouchi T."/>
            <person name="Shimane Y."/>
            <person name="Mori K."/>
            <person name="Usui K."/>
            <person name="Hiraki T."/>
            <person name="Tame A."/>
            <person name="Uematsu K."/>
            <person name="Maruyama T."/>
            <person name="Hatada Y."/>
        </authorList>
    </citation>
    <scope>NUCLEOTIDE SEQUENCE</scope>
    <source>
        <strain evidence="3">JIR-001</strain>
    </source>
</reference>
<dbReference type="KEGG" id="pabs:JIR001_12740"/>
<dbReference type="Proteomes" id="UP000677436">
    <property type="component" value="Chromosome"/>
</dbReference>
<dbReference type="SUPFAM" id="SSF56112">
    <property type="entry name" value="Protein kinase-like (PK-like)"/>
    <property type="match status" value="1"/>
</dbReference>
<evidence type="ECO:0000313" key="3">
    <source>
        <dbReference type="EMBL" id="BCU81491.1"/>
    </source>
</evidence>
<protein>
    <submittedName>
        <fullName evidence="3">Uncharacterized protein</fullName>
    </submittedName>
</protein>
<dbReference type="AlphaFoldDB" id="A0A8D5UDN5"/>
<feature type="transmembrane region" description="Helical" evidence="2">
    <location>
        <begin position="234"/>
        <end position="255"/>
    </location>
</feature>
<accession>A0A8D5UDN5</accession>